<keyword evidence="2" id="KW-1185">Reference proteome</keyword>
<sequence length="263" mass="29450">MRNVIHYMIILAASAFLWGCSDEPGPKVVPEPEWELDLVENEPAPQWKAPESGIYQFSMTAIIRLSGFLEKYADPKDEISAFVGDECRGIATVQDNGKKLFFLYIRGNEGEVQKVTLKYYSAKNKKTYTCRDFLVFEQNGTYGKVSDPAVPPFEESGKYPETMTAVVSLPEALPFERRDKDILAAFVGDECRGVGEQVDATGKIVYQFEIRGKKDETASVYFMYYSMQSSGVYKAAESFPFVDEGVQGTLDAPFPVTLQPVVE</sequence>
<evidence type="ECO:0000313" key="1">
    <source>
        <dbReference type="EMBL" id="MBC5634729.1"/>
    </source>
</evidence>
<protein>
    <submittedName>
        <fullName evidence="1">Uncharacterized protein</fullName>
    </submittedName>
</protein>
<organism evidence="1 2">
    <name type="scientific">Parabacteroides hominis</name>
    <dbReference type="NCBI Taxonomy" id="2763057"/>
    <lineage>
        <taxon>Bacteria</taxon>
        <taxon>Pseudomonadati</taxon>
        <taxon>Bacteroidota</taxon>
        <taxon>Bacteroidia</taxon>
        <taxon>Bacteroidales</taxon>
        <taxon>Tannerellaceae</taxon>
        <taxon>Parabacteroides</taxon>
    </lineage>
</organism>
<accession>A0ABR7DTF6</accession>
<evidence type="ECO:0000313" key="2">
    <source>
        <dbReference type="Proteomes" id="UP000651475"/>
    </source>
</evidence>
<proteinExistence type="predicted"/>
<name>A0ABR7DTF6_9BACT</name>
<dbReference type="Proteomes" id="UP000651475">
    <property type="component" value="Unassembled WGS sequence"/>
</dbReference>
<comment type="caution">
    <text evidence="1">The sequence shown here is derived from an EMBL/GenBank/DDBJ whole genome shotgun (WGS) entry which is preliminary data.</text>
</comment>
<dbReference type="EMBL" id="JACOOJ010000046">
    <property type="protein sequence ID" value="MBC5634729.1"/>
    <property type="molecule type" value="Genomic_DNA"/>
</dbReference>
<gene>
    <name evidence="1" type="ORF">H8S65_18455</name>
</gene>
<reference evidence="1 2" key="1">
    <citation type="submission" date="2020-08" db="EMBL/GenBank/DDBJ databases">
        <title>Genome public.</title>
        <authorList>
            <person name="Liu C."/>
            <person name="Sun Q."/>
        </authorList>
    </citation>
    <scope>NUCLEOTIDE SEQUENCE [LARGE SCALE GENOMIC DNA]</scope>
    <source>
        <strain evidence="1 2">NSJ-79</strain>
    </source>
</reference>